<dbReference type="Pfam" id="PF00128">
    <property type="entry name" value="Alpha-amylase"/>
    <property type="match status" value="1"/>
</dbReference>
<evidence type="ECO:0000259" key="4">
    <source>
        <dbReference type="SMART" id="SM00642"/>
    </source>
</evidence>
<feature type="chain" id="PRO_5021800306" evidence="3">
    <location>
        <begin position="38"/>
        <end position="674"/>
    </location>
</feature>
<accession>A0A559K6K8</accession>
<evidence type="ECO:0000313" key="5">
    <source>
        <dbReference type="EMBL" id="TVY07760.1"/>
    </source>
</evidence>
<dbReference type="CDD" id="cd02857">
    <property type="entry name" value="E_set_CDase_PDE_N"/>
    <property type="match status" value="1"/>
</dbReference>
<evidence type="ECO:0000256" key="1">
    <source>
        <dbReference type="ARBA" id="ARBA00022801"/>
    </source>
</evidence>
<gene>
    <name evidence="5" type="ORF">FPZ49_22325</name>
</gene>
<proteinExistence type="predicted"/>
<dbReference type="SUPFAM" id="SSF81296">
    <property type="entry name" value="E set domains"/>
    <property type="match status" value="1"/>
</dbReference>
<organism evidence="5 6">
    <name type="scientific">Paenibacillus cremeus</name>
    <dbReference type="NCBI Taxonomy" id="2163881"/>
    <lineage>
        <taxon>Bacteria</taxon>
        <taxon>Bacillati</taxon>
        <taxon>Bacillota</taxon>
        <taxon>Bacilli</taxon>
        <taxon>Bacillales</taxon>
        <taxon>Paenibacillaceae</taxon>
        <taxon>Paenibacillus</taxon>
    </lineage>
</organism>
<dbReference type="GO" id="GO:0004553">
    <property type="term" value="F:hydrolase activity, hydrolyzing O-glycosyl compounds"/>
    <property type="evidence" value="ECO:0007669"/>
    <property type="project" value="InterPro"/>
</dbReference>
<reference evidence="5 6" key="1">
    <citation type="submission" date="2019-07" db="EMBL/GenBank/DDBJ databases">
        <authorList>
            <person name="Kim J."/>
        </authorList>
    </citation>
    <scope>NUCLEOTIDE SEQUENCE [LARGE SCALE GENOMIC DNA]</scope>
    <source>
        <strain evidence="5 6">JC52</strain>
    </source>
</reference>
<dbReference type="Gene3D" id="3.20.20.80">
    <property type="entry name" value="Glycosidases"/>
    <property type="match status" value="1"/>
</dbReference>
<dbReference type="Pfam" id="PF02903">
    <property type="entry name" value="Alpha-amylase_N"/>
    <property type="match status" value="1"/>
</dbReference>
<evidence type="ECO:0000313" key="6">
    <source>
        <dbReference type="Proteomes" id="UP000317036"/>
    </source>
</evidence>
<dbReference type="Gene3D" id="2.60.40.1180">
    <property type="entry name" value="Golgi alpha-mannosidase II"/>
    <property type="match status" value="1"/>
</dbReference>
<keyword evidence="6" id="KW-1185">Reference proteome</keyword>
<dbReference type="InterPro" id="IPR004185">
    <property type="entry name" value="Glyco_hydro_13_lg-like_dom"/>
</dbReference>
<keyword evidence="3" id="KW-0732">Signal</keyword>
<feature type="domain" description="Glycosyl hydrolase family 13 catalytic" evidence="4">
    <location>
        <begin position="174"/>
        <end position="582"/>
    </location>
</feature>
<dbReference type="InterPro" id="IPR013783">
    <property type="entry name" value="Ig-like_fold"/>
</dbReference>
<dbReference type="PANTHER" id="PTHR10357:SF210">
    <property type="entry name" value="MALTODEXTRIN GLUCOSIDASE"/>
    <property type="match status" value="1"/>
</dbReference>
<keyword evidence="1 5" id="KW-0378">Hydrolase</keyword>
<evidence type="ECO:0000256" key="2">
    <source>
        <dbReference type="ARBA" id="ARBA00023295"/>
    </source>
</evidence>
<dbReference type="InterPro" id="IPR013780">
    <property type="entry name" value="Glyco_hydro_b"/>
</dbReference>
<dbReference type="Gene3D" id="2.60.40.10">
    <property type="entry name" value="Immunoglobulins"/>
    <property type="match status" value="1"/>
</dbReference>
<dbReference type="InterPro" id="IPR017853">
    <property type="entry name" value="GH"/>
</dbReference>
<dbReference type="OrthoDB" id="9805159at2"/>
<dbReference type="SMART" id="SM00642">
    <property type="entry name" value="Aamy"/>
    <property type="match status" value="1"/>
</dbReference>
<dbReference type="RefSeq" id="WP_144851148.1">
    <property type="nucleotide sequence ID" value="NZ_VNJI01000032.1"/>
</dbReference>
<dbReference type="GO" id="GO:0005975">
    <property type="term" value="P:carbohydrate metabolic process"/>
    <property type="evidence" value="ECO:0007669"/>
    <property type="project" value="InterPro"/>
</dbReference>
<dbReference type="Proteomes" id="UP000317036">
    <property type="component" value="Unassembled WGS sequence"/>
</dbReference>
<dbReference type="SUPFAM" id="SSF51445">
    <property type="entry name" value="(Trans)glycosidases"/>
    <property type="match status" value="1"/>
</dbReference>
<dbReference type="InterPro" id="IPR006047">
    <property type="entry name" value="GH13_cat_dom"/>
</dbReference>
<dbReference type="SUPFAM" id="SSF51011">
    <property type="entry name" value="Glycosyl hydrolase domain"/>
    <property type="match status" value="1"/>
</dbReference>
<dbReference type="PANTHER" id="PTHR10357">
    <property type="entry name" value="ALPHA-AMYLASE FAMILY MEMBER"/>
    <property type="match status" value="1"/>
</dbReference>
<evidence type="ECO:0000256" key="3">
    <source>
        <dbReference type="SAM" id="SignalP"/>
    </source>
</evidence>
<keyword evidence="2" id="KW-0326">Glycosidase</keyword>
<dbReference type="AlphaFoldDB" id="A0A559K6K8"/>
<feature type="signal peptide" evidence="3">
    <location>
        <begin position="1"/>
        <end position="37"/>
    </location>
</feature>
<dbReference type="EMBL" id="VNJI01000032">
    <property type="protein sequence ID" value="TVY07760.1"/>
    <property type="molecule type" value="Genomic_DNA"/>
</dbReference>
<comment type="caution">
    <text evidence="5">The sequence shown here is derived from an EMBL/GenBank/DDBJ whole genome shotgun (WGS) entry which is preliminary data.</text>
</comment>
<sequence>MAHTKKRKRTFLKTLALCLSMIAVTSAWQTPSSTVHAAAQDNNVMWSGLFHDQGPVYDNNLEPTSAQSVTLKFRTYTNDITTANIRYYDSADSAYHWVAMTKVGNDATGNYEFWQGTVPASSSVKHYHFQINDGSKTVWYDAKGPSDTEQTTRDFFIIPGFKTPDWMKNGIIYQVFPDRFYNGDTSNDIQTNDDRYNGNLAEKKAWGSAVAASAGYNNNLVFFGGDLDGVNQKISYIKGTLGANILYMNPIFSAPTNHKYDTEDYYTVDPALGSNTLLQTLVSNMHSSSNGPQGYVVLDGVFNHTGDTNKWFDKYNKWSTQGAYESQTSTWYNYYTFQAWPNTFSLFGTSSRLPKLNYGATGSAVRNDIYNNSNSVAKTYLSAPYNIDGWRLDAPQYADANGGGGSNSTNHTIWQEFRTAVKSVNPNAVVFGEYWGNASSWASTGDQWDGATNFDGFTQPVSEWITGKDYSNNAASIPTSQFDTWLLGTRANYPTNVQQVMSNHLSNHDITRFGTRAAGDIWKTYLALFFQMTYVGTPTIYYGDEYGMQGGADPDNRRTFDWTQGTTANSAVALTQKLISIRSQYPALRTGSFMTLLADDATKVFSYGRFDNTNRIAVALNNDSSRKSITVPVSKLSVVDGSTMTDKITGTVYTVSGGNVTVSVDGHYGAILVQ</sequence>
<dbReference type="InterPro" id="IPR014756">
    <property type="entry name" value="Ig_E-set"/>
</dbReference>
<protein>
    <submittedName>
        <fullName evidence="5">Glycoside hydrolase family 13 protein</fullName>
    </submittedName>
</protein>
<name>A0A559K6K8_9BACL</name>
<dbReference type="CDD" id="cd11338">
    <property type="entry name" value="AmyAc_CMD"/>
    <property type="match status" value="1"/>
</dbReference>